<dbReference type="RefSeq" id="WP_127111047.1">
    <property type="nucleotide sequence ID" value="NZ_RZGR01000003.1"/>
</dbReference>
<organism evidence="1 2">
    <name type="scientific">Legionella septentrionalis</name>
    <dbReference type="NCBI Taxonomy" id="2498109"/>
    <lineage>
        <taxon>Bacteria</taxon>
        <taxon>Pseudomonadati</taxon>
        <taxon>Pseudomonadota</taxon>
        <taxon>Gammaproteobacteria</taxon>
        <taxon>Legionellales</taxon>
        <taxon>Legionellaceae</taxon>
        <taxon>Legionella</taxon>
    </lineage>
</organism>
<comment type="caution">
    <text evidence="1">The sequence shown here is derived from an EMBL/GenBank/DDBJ whole genome shotgun (WGS) entry which is preliminary data.</text>
</comment>
<dbReference type="InterPro" id="IPR051553">
    <property type="entry name" value="Ran_GTPase-activating"/>
</dbReference>
<dbReference type="InterPro" id="IPR009091">
    <property type="entry name" value="RCC1/BLIP-II"/>
</dbReference>
<dbReference type="Pfam" id="PF13540">
    <property type="entry name" value="RCC1_2"/>
    <property type="match status" value="1"/>
</dbReference>
<keyword evidence="2" id="KW-1185">Reference proteome</keyword>
<accession>A0A3S0VBS4</accession>
<evidence type="ECO:0000313" key="2">
    <source>
        <dbReference type="Proteomes" id="UP000288012"/>
    </source>
</evidence>
<dbReference type="SUPFAM" id="SSF50985">
    <property type="entry name" value="RCC1/BLIP-II"/>
    <property type="match status" value="1"/>
</dbReference>
<dbReference type="PROSITE" id="PS50012">
    <property type="entry name" value="RCC1_3"/>
    <property type="match status" value="5"/>
</dbReference>
<evidence type="ECO:0000313" key="1">
    <source>
        <dbReference type="EMBL" id="RUQ90774.1"/>
    </source>
</evidence>
<dbReference type="Gene3D" id="2.130.10.30">
    <property type="entry name" value="Regulator of chromosome condensation 1/beta-lactamase-inhibitor protein II"/>
    <property type="match status" value="2"/>
</dbReference>
<name>A0A3S0VBS4_9GAMM</name>
<dbReference type="EMBL" id="RZGR01000003">
    <property type="protein sequence ID" value="RUQ90774.1"/>
    <property type="molecule type" value="Genomic_DNA"/>
</dbReference>
<proteinExistence type="predicted"/>
<gene>
    <name evidence="1" type="ORF">EKM59_01515</name>
</gene>
<dbReference type="PROSITE" id="PS00626">
    <property type="entry name" value="RCC1_2"/>
    <property type="match status" value="1"/>
</dbReference>
<protein>
    <submittedName>
        <fullName evidence="1">Uncharacterized protein</fullName>
    </submittedName>
</protein>
<dbReference type="Proteomes" id="UP000288012">
    <property type="component" value="Unassembled WGS sequence"/>
</dbReference>
<dbReference type="AlphaFoldDB" id="A0A3S0VBS4"/>
<dbReference type="PANTHER" id="PTHR45982">
    <property type="entry name" value="REGULATOR OF CHROMOSOME CONDENSATION"/>
    <property type="match status" value="1"/>
</dbReference>
<dbReference type="PRINTS" id="PR00633">
    <property type="entry name" value="RCCNDNSATION"/>
</dbReference>
<reference evidence="1 2" key="1">
    <citation type="submission" date="2018-12" db="EMBL/GenBank/DDBJ databases">
        <title>Legionella sp,whole genome shotgun sequence.</title>
        <authorList>
            <person name="Wu H."/>
        </authorList>
    </citation>
    <scope>NUCLEOTIDE SEQUENCE [LARGE SCALE GENOMIC DNA]</scope>
    <source>
        <strain evidence="2">km714</strain>
    </source>
</reference>
<dbReference type="InterPro" id="IPR000408">
    <property type="entry name" value="Reg_chr_condens"/>
</dbReference>
<dbReference type="PANTHER" id="PTHR45982:SF1">
    <property type="entry name" value="REGULATOR OF CHROMOSOME CONDENSATION"/>
    <property type="match status" value="1"/>
</dbReference>
<dbReference type="Pfam" id="PF00415">
    <property type="entry name" value="RCC1"/>
    <property type="match status" value="2"/>
</dbReference>
<sequence>MNSFSISDMYILMIGSKGTLLGAGYNDSGQLGTLAEETPFLKKIPFTEPLSQIKTGYKSSFLITRDKKLFALGLNSHGKLGLGHIRNVHEAYEVKGVNEPVACVVTGCSHTLVLTNNGKVYGAGNNSYNQLGLPKTTGESHIFIEIPLSTEKQVRAKLIAGGAYHTIALTTENELYAWGINYWGHLGLGHAEDIERPTQVPLESLGGKKIIDVKAGSSFSALLTETGQVYCCGNLTCKKFQEFKLVKGLNKVKALAVGDRHILALTHDGKVFAWGKNEYKQISISAGQIVVLPRLIATKAVAISGLNNSSFILTKENNPLLAQFDSYQLKCLGEKINVFFGNKEIPGLKFSMIQQAEQVKKPLINWAQFQKLSIFADISITKNEDESYLNLHSLHVKK</sequence>